<dbReference type="EMBL" id="OOIL02002808">
    <property type="protein sequence ID" value="VFQ84806.1"/>
    <property type="molecule type" value="Genomic_DNA"/>
</dbReference>
<proteinExistence type="predicted"/>
<evidence type="ECO:0000313" key="1">
    <source>
        <dbReference type="EMBL" id="VFQ84806.1"/>
    </source>
</evidence>
<reference evidence="1 2" key="1">
    <citation type="submission" date="2018-04" db="EMBL/GenBank/DDBJ databases">
        <authorList>
            <person name="Vogel A."/>
        </authorList>
    </citation>
    <scope>NUCLEOTIDE SEQUENCE [LARGE SCALE GENOMIC DNA]</scope>
</reference>
<sequence length="69" mass="7499">MASSQISSPSSVTRACHPSGGYEVVERWAGLEGWTEEYIIWAALAKLGFGPRFLYGSMGVWSVKMEGNA</sequence>
<gene>
    <name evidence="1" type="ORF">CCAM_LOCUS26582</name>
</gene>
<evidence type="ECO:0000313" key="2">
    <source>
        <dbReference type="Proteomes" id="UP000595140"/>
    </source>
</evidence>
<organism evidence="1 2">
    <name type="scientific">Cuscuta campestris</name>
    <dbReference type="NCBI Taxonomy" id="132261"/>
    <lineage>
        <taxon>Eukaryota</taxon>
        <taxon>Viridiplantae</taxon>
        <taxon>Streptophyta</taxon>
        <taxon>Embryophyta</taxon>
        <taxon>Tracheophyta</taxon>
        <taxon>Spermatophyta</taxon>
        <taxon>Magnoliopsida</taxon>
        <taxon>eudicotyledons</taxon>
        <taxon>Gunneridae</taxon>
        <taxon>Pentapetalae</taxon>
        <taxon>asterids</taxon>
        <taxon>lamiids</taxon>
        <taxon>Solanales</taxon>
        <taxon>Convolvulaceae</taxon>
        <taxon>Cuscuteae</taxon>
        <taxon>Cuscuta</taxon>
        <taxon>Cuscuta subgen. Grammica</taxon>
        <taxon>Cuscuta sect. Cleistogrammica</taxon>
    </lineage>
</organism>
<keyword evidence="2" id="KW-1185">Reference proteome</keyword>
<name>A0A484MA18_9ASTE</name>
<protein>
    <submittedName>
        <fullName evidence="1">Uncharacterized protein</fullName>
    </submittedName>
</protein>
<accession>A0A484MA18</accession>
<dbReference type="Proteomes" id="UP000595140">
    <property type="component" value="Unassembled WGS sequence"/>
</dbReference>
<dbReference type="AlphaFoldDB" id="A0A484MA18"/>